<sequence length="189" mass="20436">MSDRTIADDLAAVESQTAEDVRAFCDIVTDVARGDAPDSAIPFLLLGLSQVLLTGARLGAIQDVVLDEKFEPDPGPDVDTDPVREGLARLFEGLDEYADVVDPVTSGELTAGSLSNDLASIVVDLVHGLQHHEAGRPVEALWWWQFSYLSSWGDRAASALRVLQSVLSHIRLDADQETVAEAQFEALHT</sequence>
<protein>
    <submittedName>
        <fullName evidence="1">DUF5063 domain-containing protein</fullName>
    </submittedName>
</protein>
<organism evidence="1 2">
    <name type="scientific">Arsenicicoccus cauae</name>
    <dbReference type="NCBI Taxonomy" id="2663847"/>
    <lineage>
        <taxon>Bacteria</taxon>
        <taxon>Bacillati</taxon>
        <taxon>Actinomycetota</taxon>
        <taxon>Actinomycetes</taxon>
        <taxon>Micrococcales</taxon>
        <taxon>Intrasporangiaceae</taxon>
        <taxon>Arsenicicoccus</taxon>
    </lineage>
</organism>
<dbReference type="AlphaFoldDB" id="A0A6I3ILN1"/>
<dbReference type="InterPro" id="IPR032025">
    <property type="entry name" value="DUF5063"/>
</dbReference>
<proteinExistence type="predicted"/>
<dbReference type="EMBL" id="WLVL01000039">
    <property type="protein sequence ID" value="MTB72605.1"/>
    <property type="molecule type" value="Genomic_DNA"/>
</dbReference>
<gene>
    <name evidence="1" type="ORF">GGG17_11615</name>
</gene>
<comment type="caution">
    <text evidence="1">The sequence shown here is derived from an EMBL/GenBank/DDBJ whole genome shotgun (WGS) entry which is preliminary data.</text>
</comment>
<dbReference type="InterPro" id="IPR038312">
    <property type="entry name" value="DUF5063_sf"/>
</dbReference>
<accession>A0A6I3ILN1</accession>
<name>A0A6I3ILN1_9MICO</name>
<dbReference type="RefSeq" id="WP_154593865.1">
    <property type="nucleotide sequence ID" value="NZ_WLVL01000039.1"/>
</dbReference>
<dbReference type="Proteomes" id="UP000431092">
    <property type="component" value="Unassembled WGS sequence"/>
</dbReference>
<evidence type="ECO:0000313" key="2">
    <source>
        <dbReference type="Proteomes" id="UP000431092"/>
    </source>
</evidence>
<dbReference type="Gene3D" id="1.20.120.1550">
    <property type="entry name" value="Protein of unknown function DUF5063"/>
    <property type="match status" value="1"/>
</dbReference>
<dbReference type="Pfam" id="PF16702">
    <property type="entry name" value="DUF5063"/>
    <property type="match status" value="1"/>
</dbReference>
<reference evidence="1 2" key="1">
    <citation type="submission" date="2019-11" db="EMBL/GenBank/DDBJ databases">
        <title>Whole genome sequencing identifies a novel species of the genus Arsenicicoccus isolated from human blood.</title>
        <authorList>
            <person name="Jeong J.H."/>
            <person name="Kweon O.J."/>
            <person name="Kim H.R."/>
            <person name="Kim T.-H."/>
            <person name="Ha S.-M."/>
            <person name="Lee M.-K."/>
        </authorList>
    </citation>
    <scope>NUCLEOTIDE SEQUENCE [LARGE SCALE GENOMIC DNA]</scope>
    <source>
        <strain evidence="1 2">MKL-02</strain>
    </source>
</reference>
<keyword evidence="2" id="KW-1185">Reference proteome</keyword>
<evidence type="ECO:0000313" key="1">
    <source>
        <dbReference type="EMBL" id="MTB72605.1"/>
    </source>
</evidence>